<dbReference type="Proteomes" id="UP000000760">
    <property type="component" value="Chromosome"/>
</dbReference>
<name>A0RQI3_CAMFF</name>
<proteinExistence type="predicted"/>
<evidence type="ECO:0000313" key="1">
    <source>
        <dbReference type="EMBL" id="ABK82087.1"/>
    </source>
</evidence>
<organism evidence="1 2">
    <name type="scientific">Campylobacter fetus subsp. fetus (strain 82-40)</name>
    <dbReference type="NCBI Taxonomy" id="360106"/>
    <lineage>
        <taxon>Bacteria</taxon>
        <taxon>Pseudomonadati</taxon>
        <taxon>Campylobacterota</taxon>
        <taxon>Epsilonproteobacteria</taxon>
        <taxon>Campylobacterales</taxon>
        <taxon>Campylobacteraceae</taxon>
        <taxon>Campylobacter</taxon>
    </lineage>
</organism>
<sequence length="38" mass="4658">MNKAAFEATKHRYSKMLHLCFLNLKRYCLIKKLNLRLF</sequence>
<protein>
    <submittedName>
        <fullName evidence="1">Uncharacterized protein</fullName>
    </submittedName>
</protein>
<gene>
    <name evidence="1" type="ordered locus">CFF8240_1315</name>
</gene>
<reference evidence="2" key="1">
    <citation type="submission" date="2006-11" db="EMBL/GenBank/DDBJ databases">
        <title>Sequence of Campylobacter fetus subsp. fetus 82-40.</title>
        <authorList>
            <person name="Fouts D.E."/>
            <person name="Nelson K.E."/>
        </authorList>
    </citation>
    <scope>NUCLEOTIDE SEQUENCE [LARGE SCALE GENOMIC DNA]</scope>
    <source>
        <strain evidence="2">82-40</strain>
    </source>
</reference>
<dbReference type="HOGENOM" id="CLU_3325858_0_0_7"/>
<dbReference type="EMBL" id="CP000487">
    <property type="protein sequence ID" value="ABK82087.1"/>
    <property type="molecule type" value="Genomic_DNA"/>
</dbReference>
<evidence type="ECO:0000313" key="2">
    <source>
        <dbReference type="Proteomes" id="UP000000760"/>
    </source>
</evidence>
<accession>A0RQI3</accession>
<dbReference type="KEGG" id="cff:CFF8240_1315"/>
<dbReference type="AlphaFoldDB" id="A0RQI3"/>